<accession>A0AAD3RX40</accession>
<keyword evidence="2" id="KW-1185">Reference proteome</keyword>
<gene>
    <name evidence="1" type="ORF">Nepgr_000717</name>
</gene>
<dbReference type="AlphaFoldDB" id="A0AAD3RX40"/>
<dbReference type="Proteomes" id="UP001279734">
    <property type="component" value="Unassembled WGS sequence"/>
</dbReference>
<evidence type="ECO:0000313" key="2">
    <source>
        <dbReference type="Proteomes" id="UP001279734"/>
    </source>
</evidence>
<comment type="caution">
    <text evidence="1">The sequence shown here is derived from an EMBL/GenBank/DDBJ whole genome shotgun (WGS) entry which is preliminary data.</text>
</comment>
<dbReference type="EMBL" id="BSYO01000001">
    <property type="protein sequence ID" value="GMG98877.1"/>
    <property type="molecule type" value="Genomic_DNA"/>
</dbReference>
<organism evidence="1 2">
    <name type="scientific">Nepenthes gracilis</name>
    <name type="common">Slender pitcher plant</name>
    <dbReference type="NCBI Taxonomy" id="150966"/>
    <lineage>
        <taxon>Eukaryota</taxon>
        <taxon>Viridiplantae</taxon>
        <taxon>Streptophyta</taxon>
        <taxon>Embryophyta</taxon>
        <taxon>Tracheophyta</taxon>
        <taxon>Spermatophyta</taxon>
        <taxon>Magnoliopsida</taxon>
        <taxon>eudicotyledons</taxon>
        <taxon>Gunneridae</taxon>
        <taxon>Pentapetalae</taxon>
        <taxon>Caryophyllales</taxon>
        <taxon>Nepenthaceae</taxon>
        <taxon>Nepenthes</taxon>
    </lineage>
</organism>
<reference evidence="1" key="1">
    <citation type="submission" date="2023-05" db="EMBL/GenBank/DDBJ databases">
        <title>Nepenthes gracilis genome sequencing.</title>
        <authorList>
            <person name="Fukushima K."/>
        </authorList>
    </citation>
    <scope>NUCLEOTIDE SEQUENCE</scope>
    <source>
        <strain evidence="1">SING2019-196</strain>
    </source>
</reference>
<protein>
    <submittedName>
        <fullName evidence="1">Uncharacterized protein</fullName>
    </submittedName>
</protein>
<evidence type="ECO:0000313" key="1">
    <source>
        <dbReference type="EMBL" id="GMG98877.1"/>
    </source>
</evidence>
<proteinExistence type="predicted"/>
<name>A0AAD3RX40_NEPGR</name>
<sequence>MELTALASEGLQQGVHWQRRDYEQGVPWKQKRFSPPEISAIAYCSNDGKKDSLCCMQIFFKHGTVMKNSSSLSHGPLYWPSDEYCFSNI</sequence>